<evidence type="ECO:0000313" key="1">
    <source>
        <dbReference type="EMBL" id="KAF0977773.1"/>
    </source>
</evidence>
<dbReference type="GeneID" id="68110313"/>
<accession>A0A6A5BIP1</accession>
<gene>
    <name evidence="1" type="ORF">FDP41_003095</name>
</gene>
<comment type="caution">
    <text evidence="1">The sequence shown here is derived from an EMBL/GenBank/DDBJ whole genome shotgun (WGS) entry which is preliminary data.</text>
</comment>
<dbReference type="AlphaFoldDB" id="A0A6A5BIP1"/>
<reference evidence="1 2" key="1">
    <citation type="journal article" date="2019" name="Sci. Rep.">
        <title>Nanopore sequencing improves the draft genome of the human pathogenic amoeba Naegleria fowleri.</title>
        <authorList>
            <person name="Liechti N."/>
            <person name="Schurch N."/>
            <person name="Bruggmann R."/>
            <person name="Wittwer M."/>
        </authorList>
    </citation>
    <scope>NUCLEOTIDE SEQUENCE [LARGE SCALE GENOMIC DNA]</scope>
    <source>
        <strain evidence="1 2">ATCC 30894</strain>
    </source>
</reference>
<dbReference type="RefSeq" id="XP_044562486.1">
    <property type="nucleotide sequence ID" value="XM_044706361.1"/>
</dbReference>
<organism evidence="1 2">
    <name type="scientific">Naegleria fowleri</name>
    <name type="common">Brain eating amoeba</name>
    <dbReference type="NCBI Taxonomy" id="5763"/>
    <lineage>
        <taxon>Eukaryota</taxon>
        <taxon>Discoba</taxon>
        <taxon>Heterolobosea</taxon>
        <taxon>Tetramitia</taxon>
        <taxon>Eutetramitia</taxon>
        <taxon>Vahlkampfiidae</taxon>
        <taxon>Naegleria</taxon>
    </lineage>
</organism>
<dbReference type="OrthoDB" id="10373656at2759"/>
<keyword evidence="2" id="KW-1185">Reference proteome</keyword>
<protein>
    <submittedName>
        <fullName evidence="1">Uncharacterized protein</fullName>
    </submittedName>
</protein>
<proteinExistence type="predicted"/>
<dbReference type="EMBL" id="VFQX01000033">
    <property type="protein sequence ID" value="KAF0977773.1"/>
    <property type="molecule type" value="Genomic_DNA"/>
</dbReference>
<dbReference type="Proteomes" id="UP000444721">
    <property type="component" value="Unassembled WGS sequence"/>
</dbReference>
<dbReference type="VEuPathDB" id="AmoebaDB:FDP41_003095"/>
<dbReference type="VEuPathDB" id="AmoebaDB:NfTy_058900"/>
<name>A0A6A5BIP1_NAEFO</name>
<dbReference type="VEuPathDB" id="AmoebaDB:NF0031020"/>
<evidence type="ECO:0000313" key="2">
    <source>
        <dbReference type="Proteomes" id="UP000444721"/>
    </source>
</evidence>
<sequence>MQTENVDSSGQVDDEFISSSSLISLEFIVPKIEYSNNKERAMSEICTQIYEQVQREYHLYLTSELHDIRHLSNKQDDTKSRPNEDWNSFHQNKDISRQYEEFTLSHRDTFNWNQIKQALKHDNLNLSHFQTIEEANIFNPPSEEDETLSQSLPLTAEYWRRRQQELSGSSTTNNTFYEIPKLRIQHRIHAPRVVKRK</sequence>